<evidence type="ECO:0000313" key="3">
    <source>
        <dbReference type="Proteomes" id="UP000076871"/>
    </source>
</evidence>
<feature type="region of interest" description="Disordered" evidence="1">
    <location>
        <begin position="135"/>
        <end position="155"/>
    </location>
</feature>
<dbReference type="Pfam" id="PF08284">
    <property type="entry name" value="RVP_2"/>
    <property type="match status" value="1"/>
</dbReference>
<reference evidence="2 3" key="1">
    <citation type="journal article" date="2016" name="Mol. Biol. Evol.">
        <title>Comparative Genomics of Early-Diverging Mushroom-Forming Fungi Provides Insights into the Origins of Lignocellulose Decay Capabilities.</title>
        <authorList>
            <person name="Nagy L.G."/>
            <person name="Riley R."/>
            <person name="Tritt A."/>
            <person name="Adam C."/>
            <person name="Daum C."/>
            <person name="Floudas D."/>
            <person name="Sun H."/>
            <person name="Yadav J.S."/>
            <person name="Pangilinan J."/>
            <person name="Larsson K.H."/>
            <person name="Matsuura K."/>
            <person name="Barry K."/>
            <person name="Labutti K."/>
            <person name="Kuo R."/>
            <person name="Ohm R.A."/>
            <person name="Bhattacharya S.S."/>
            <person name="Shirouzu T."/>
            <person name="Yoshinaga Y."/>
            <person name="Martin F.M."/>
            <person name="Grigoriev I.V."/>
            <person name="Hibbett D.S."/>
        </authorList>
    </citation>
    <scope>NUCLEOTIDE SEQUENCE [LARGE SCALE GENOMIC DNA]</scope>
    <source>
        <strain evidence="2 3">93-53</strain>
    </source>
</reference>
<organism evidence="2 3">
    <name type="scientific">Laetiporus sulphureus 93-53</name>
    <dbReference type="NCBI Taxonomy" id="1314785"/>
    <lineage>
        <taxon>Eukaryota</taxon>
        <taxon>Fungi</taxon>
        <taxon>Dikarya</taxon>
        <taxon>Basidiomycota</taxon>
        <taxon>Agaricomycotina</taxon>
        <taxon>Agaricomycetes</taxon>
        <taxon>Polyporales</taxon>
        <taxon>Laetiporus</taxon>
    </lineage>
</organism>
<proteinExistence type="predicted"/>
<evidence type="ECO:0000256" key="1">
    <source>
        <dbReference type="SAM" id="MobiDB-lite"/>
    </source>
</evidence>
<evidence type="ECO:0000313" key="2">
    <source>
        <dbReference type="EMBL" id="KZT06182.1"/>
    </source>
</evidence>
<accession>A0A165E3I4</accession>
<dbReference type="OrthoDB" id="2755517at2759"/>
<dbReference type="Proteomes" id="UP000076871">
    <property type="component" value="Unassembled WGS sequence"/>
</dbReference>
<dbReference type="AlphaFoldDB" id="A0A165E3I4"/>
<dbReference type="EMBL" id="KV427626">
    <property type="protein sequence ID" value="KZT06182.1"/>
    <property type="molecule type" value="Genomic_DNA"/>
</dbReference>
<evidence type="ECO:0008006" key="4">
    <source>
        <dbReference type="Google" id="ProtNLM"/>
    </source>
</evidence>
<dbReference type="CDD" id="cd00303">
    <property type="entry name" value="retropepsin_like"/>
    <property type="match status" value="1"/>
</dbReference>
<dbReference type="Gene3D" id="2.40.70.10">
    <property type="entry name" value="Acid Proteases"/>
    <property type="match status" value="1"/>
</dbReference>
<dbReference type="STRING" id="1314785.A0A165E3I4"/>
<dbReference type="GeneID" id="63821499"/>
<keyword evidence="3" id="KW-1185">Reference proteome</keyword>
<dbReference type="RefSeq" id="XP_040763922.1">
    <property type="nucleotide sequence ID" value="XM_040904469.1"/>
</dbReference>
<protein>
    <recommendedName>
        <fullName evidence="4">Peptidase A2 domain-containing protein</fullName>
    </recommendedName>
</protein>
<name>A0A165E3I4_9APHY</name>
<dbReference type="SUPFAM" id="SSF50630">
    <property type="entry name" value="Acid proteases"/>
    <property type="match status" value="1"/>
</dbReference>
<gene>
    <name evidence="2" type="ORF">LAESUDRAFT_654190</name>
</gene>
<dbReference type="InterPro" id="IPR021109">
    <property type="entry name" value="Peptidase_aspartic_dom_sf"/>
</dbReference>
<sequence length="155" mass="16790">MEQICLTTYMSINGLKALVLFDSGSTTDSISPDFAKVAGIKVHKLENPTVLQLSCMESHSRISFGASIPIVCTDIYVNAVNLNRYDAVLGTPFMHKFGVYLDFEDSAIRLRSQTITALLSREEEAGAHWCKCDSSAPASSTMHMSMATTSSSIAA</sequence>
<dbReference type="InParanoid" id="A0A165E3I4"/>